<protein>
    <submittedName>
        <fullName evidence="1">Uncharacterized protein</fullName>
    </submittedName>
</protein>
<keyword evidence="2" id="KW-1185">Reference proteome</keyword>
<dbReference type="EMBL" id="VUJX02000003">
    <property type="protein sequence ID" value="KAL0938658.1"/>
    <property type="molecule type" value="Genomic_DNA"/>
</dbReference>
<dbReference type="Proteomes" id="UP000805649">
    <property type="component" value="Unassembled WGS sequence"/>
</dbReference>
<comment type="caution">
    <text evidence="1">The sequence shown here is derived from an EMBL/GenBank/DDBJ whole genome shotgun (WGS) entry which is preliminary data.</text>
</comment>
<gene>
    <name evidence="1" type="ORF">CTRU02_205268</name>
</gene>
<proteinExistence type="predicted"/>
<accession>A0ACC3Z3I9</accession>
<name>A0ACC3Z3I9_COLTU</name>
<organism evidence="1 2">
    <name type="scientific">Colletotrichum truncatum</name>
    <name type="common">Anthracnose fungus</name>
    <name type="synonym">Colletotrichum capsici</name>
    <dbReference type="NCBI Taxonomy" id="5467"/>
    <lineage>
        <taxon>Eukaryota</taxon>
        <taxon>Fungi</taxon>
        <taxon>Dikarya</taxon>
        <taxon>Ascomycota</taxon>
        <taxon>Pezizomycotina</taxon>
        <taxon>Sordariomycetes</taxon>
        <taxon>Hypocreomycetidae</taxon>
        <taxon>Glomerellales</taxon>
        <taxon>Glomerellaceae</taxon>
        <taxon>Colletotrichum</taxon>
        <taxon>Colletotrichum truncatum species complex</taxon>
    </lineage>
</organism>
<evidence type="ECO:0000313" key="2">
    <source>
        <dbReference type="Proteomes" id="UP000805649"/>
    </source>
</evidence>
<sequence>MKEISIGTMQMCGNGYRIRIQQELLGTCPRYVHYGFFFLFPFSSL</sequence>
<reference evidence="1 2" key="1">
    <citation type="journal article" date="2020" name="Phytopathology">
        <title>Genome Sequence Resources of Colletotrichum truncatum, C. plurivorum, C. musicola, and C. sojae: Four Species Pathogenic to Soybean (Glycine max).</title>
        <authorList>
            <person name="Rogerio F."/>
            <person name="Boufleur T.R."/>
            <person name="Ciampi-Guillardi M."/>
            <person name="Sukno S.A."/>
            <person name="Thon M.R."/>
            <person name="Massola Junior N.S."/>
            <person name="Baroncelli R."/>
        </authorList>
    </citation>
    <scope>NUCLEOTIDE SEQUENCE [LARGE SCALE GENOMIC DNA]</scope>
    <source>
        <strain evidence="1 2">CMES1059</strain>
    </source>
</reference>
<evidence type="ECO:0000313" key="1">
    <source>
        <dbReference type="EMBL" id="KAL0938658.1"/>
    </source>
</evidence>